<evidence type="ECO:0000256" key="1">
    <source>
        <dbReference type="SAM" id="MobiDB-lite"/>
    </source>
</evidence>
<feature type="compositionally biased region" description="Low complexity" evidence="1">
    <location>
        <begin position="1"/>
        <end position="11"/>
    </location>
</feature>
<sequence length="82" mass="8870">MQGAAQQQHRLALGRRRGRYLGQGGGSDEQGQGEKYVFHGVDVMVNPNVMLSAAGGVVEASLPLTNDWHHNEAGEMLRLRSA</sequence>
<name>A0ABQ1WNL4_9BACT</name>
<dbReference type="Proteomes" id="UP000601361">
    <property type="component" value="Unassembled WGS sequence"/>
</dbReference>
<evidence type="ECO:0000313" key="2">
    <source>
        <dbReference type="EMBL" id="GGG35961.1"/>
    </source>
</evidence>
<organism evidence="2 3">
    <name type="scientific">Hymenobacter glacieicola</name>
    <dbReference type="NCBI Taxonomy" id="1562124"/>
    <lineage>
        <taxon>Bacteria</taxon>
        <taxon>Pseudomonadati</taxon>
        <taxon>Bacteroidota</taxon>
        <taxon>Cytophagia</taxon>
        <taxon>Cytophagales</taxon>
        <taxon>Hymenobacteraceae</taxon>
        <taxon>Hymenobacter</taxon>
    </lineage>
</organism>
<evidence type="ECO:0000313" key="3">
    <source>
        <dbReference type="Proteomes" id="UP000601361"/>
    </source>
</evidence>
<feature type="region of interest" description="Disordered" evidence="1">
    <location>
        <begin position="1"/>
        <end position="33"/>
    </location>
</feature>
<dbReference type="EMBL" id="BMGS01000002">
    <property type="protein sequence ID" value="GGG35961.1"/>
    <property type="molecule type" value="Genomic_DNA"/>
</dbReference>
<gene>
    <name evidence="2" type="ORF">GCM10011378_10280</name>
</gene>
<keyword evidence="3" id="KW-1185">Reference proteome</keyword>
<comment type="caution">
    <text evidence="2">The sequence shown here is derived from an EMBL/GenBank/DDBJ whole genome shotgun (WGS) entry which is preliminary data.</text>
</comment>
<reference evidence="3" key="1">
    <citation type="journal article" date="2019" name="Int. J. Syst. Evol. Microbiol.">
        <title>The Global Catalogue of Microorganisms (GCM) 10K type strain sequencing project: providing services to taxonomists for standard genome sequencing and annotation.</title>
        <authorList>
            <consortium name="The Broad Institute Genomics Platform"/>
            <consortium name="The Broad Institute Genome Sequencing Center for Infectious Disease"/>
            <person name="Wu L."/>
            <person name="Ma J."/>
        </authorList>
    </citation>
    <scope>NUCLEOTIDE SEQUENCE [LARGE SCALE GENOMIC DNA]</scope>
    <source>
        <strain evidence="3">CGMCC 1.12990</strain>
    </source>
</reference>
<proteinExistence type="predicted"/>
<protein>
    <submittedName>
        <fullName evidence="2">Uncharacterized protein</fullName>
    </submittedName>
</protein>
<accession>A0ABQ1WNL4</accession>